<keyword evidence="1" id="KW-0472">Membrane</keyword>
<dbReference type="Pfam" id="PF19830">
    <property type="entry name" value="DUF6311"/>
    <property type="match status" value="1"/>
</dbReference>
<protein>
    <recommendedName>
        <fullName evidence="8">Glycosyltransferase RgtA/B/C/D-like domain-containing protein</fullName>
    </recommendedName>
</protein>
<dbReference type="EMBL" id="CP061723">
    <property type="protein sequence ID" value="QOC99420.1"/>
    <property type="molecule type" value="Genomic_DNA"/>
</dbReference>
<keyword evidence="1" id="KW-0812">Transmembrane</keyword>
<feature type="transmembrane region" description="Helical" evidence="1">
    <location>
        <begin position="223"/>
        <end position="243"/>
    </location>
</feature>
<evidence type="ECO:0000313" key="7">
    <source>
        <dbReference type="Proteomes" id="UP000516786"/>
    </source>
</evidence>
<dbReference type="RefSeq" id="WP_095117075.1">
    <property type="nucleotide sequence ID" value="NZ_AP015029.1"/>
</dbReference>
<proteinExistence type="predicted"/>
<feature type="transmembrane region" description="Helical" evidence="1">
    <location>
        <begin position="12"/>
        <end position="30"/>
    </location>
</feature>
<reference evidence="4 6" key="1">
    <citation type="submission" date="2015-11" db="EMBL/GenBank/DDBJ databases">
        <title>Complete genome sequencing of a biphenyl-degrading bacterium, Pseudomonas putida KF715 (=NBRC110667).</title>
        <authorList>
            <person name="Suenaga H."/>
            <person name="Fujihara N."/>
            <person name="Watanabe T."/>
            <person name="Hirose J."/>
            <person name="Kimura N."/>
            <person name="Yamazoe A."/>
            <person name="Hosoyama A."/>
            <person name="Shimodaira J."/>
            <person name="Furukawa K."/>
        </authorList>
    </citation>
    <scope>NUCLEOTIDE SEQUENCE [LARGE SCALE GENOMIC DNA]</scope>
    <source>
        <strain evidence="4 6">KF715</strain>
    </source>
</reference>
<feature type="transmembrane region" description="Helical" evidence="1">
    <location>
        <begin position="185"/>
        <end position="211"/>
    </location>
</feature>
<evidence type="ECO:0000256" key="1">
    <source>
        <dbReference type="SAM" id="Phobius"/>
    </source>
</evidence>
<reference evidence="5 7" key="2">
    <citation type="submission" date="2020-09" db="EMBL/GenBank/DDBJ databases">
        <title>Co-existence of a novel multidrug-resistance efflux pump with carbapenem resistance gene blaVIM-2 in one megaplasmid in Pseudomonas putida.</title>
        <authorList>
            <person name="Peng K."/>
            <person name="Li R."/>
        </authorList>
    </citation>
    <scope>NUCLEOTIDE SEQUENCE [LARGE SCALE GENOMIC DNA]</scope>
    <source>
        <strain evidence="5 7">ZXPA-20</strain>
    </source>
</reference>
<feature type="transmembrane region" description="Helical" evidence="1">
    <location>
        <begin position="318"/>
        <end position="344"/>
    </location>
</feature>
<feature type="transmembrane region" description="Helical" evidence="1">
    <location>
        <begin position="133"/>
        <end position="148"/>
    </location>
</feature>
<dbReference type="EMBL" id="AP015029">
    <property type="protein sequence ID" value="BAW22059.1"/>
    <property type="molecule type" value="Genomic_DNA"/>
</dbReference>
<name>A0A1L7N9C0_PSEPU</name>
<evidence type="ECO:0000259" key="3">
    <source>
        <dbReference type="Pfam" id="PF25853"/>
    </source>
</evidence>
<dbReference type="AlphaFoldDB" id="A0A1L7N9C0"/>
<organism evidence="4 6">
    <name type="scientific">Pseudomonas putida</name>
    <name type="common">Arthrobacter siderocapsulatus</name>
    <dbReference type="NCBI Taxonomy" id="303"/>
    <lineage>
        <taxon>Bacteria</taxon>
        <taxon>Pseudomonadati</taxon>
        <taxon>Pseudomonadota</taxon>
        <taxon>Gammaproteobacteria</taxon>
        <taxon>Pseudomonadales</taxon>
        <taxon>Pseudomonadaceae</taxon>
        <taxon>Pseudomonas</taxon>
    </lineage>
</organism>
<feature type="transmembrane region" description="Helical" evidence="1">
    <location>
        <begin position="154"/>
        <end position="173"/>
    </location>
</feature>
<gene>
    <name evidence="5" type="ORF">ID616_06830</name>
    <name evidence="4" type="ORF">KF715C_ch14860</name>
</gene>
<dbReference type="InterPro" id="IPR058671">
    <property type="entry name" value="DUF6311_C"/>
</dbReference>
<dbReference type="Pfam" id="PF25853">
    <property type="entry name" value="DUF6311_C"/>
    <property type="match status" value="1"/>
</dbReference>
<evidence type="ECO:0000313" key="4">
    <source>
        <dbReference type="EMBL" id="BAW22059.1"/>
    </source>
</evidence>
<feature type="transmembrane region" description="Helical" evidence="1">
    <location>
        <begin position="388"/>
        <end position="407"/>
    </location>
</feature>
<evidence type="ECO:0000313" key="5">
    <source>
        <dbReference type="EMBL" id="QOC99420.1"/>
    </source>
</evidence>
<evidence type="ECO:0000259" key="2">
    <source>
        <dbReference type="Pfam" id="PF19830"/>
    </source>
</evidence>
<sequence length="546" mass="60776">MGFKLDSTGRAGFAFAVAFGLFFVLRHFPLDFILGTNSYWQTEVEDVTQYFAGFNAFFNAPFSFPLLAFDSINYPQGTRATFVDAIPLYALLLKVFVPKSFAPFNPLGVWIAGCFVAQAICAWWIMRELRVRSWLALAAAVFCLVSMPEFTSRIAHVSLMSQWIVLCALALYLRSRNTGQAHRWAWGVLLVAGFYVNIYLFAMASAIYLASHLGSAERFKPAFVARALVPFVVIGASLFLTIFPMGEAAVSKEGGFGVFSMNLLSPLHGGKYLHFPNPEMPGQGEGFNYLGLGVVMAFVLSLVLKRKDGDDTFGRHKALTWLMALFTLYALSNEIYLGTSHLVSIDYPSILSPITSQFRASGRFFWPVGFCIVIFSITYLYRHLSTKLFAACMLVMLVVQISDLSAFRRLLVAVANRPAEPVLDQAEWNAQTASNTEYLYFFPKFKCGRGDQVLQTLMPIMRYAAVHNIKINTGYVARSNANCSTESTQAEIAASDFANSMYVFNTGDFPQVDQVKQLFPSNRQPECKVLDFAHVCRVGQAGQVNP</sequence>
<feature type="transmembrane region" description="Helical" evidence="1">
    <location>
        <begin position="287"/>
        <end position="306"/>
    </location>
</feature>
<evidence type="ECO:0000313" key="6">
    <source>
        <dbReference type="Proteomes" id="UP000218731"/>
    </source>
</evidence>
<feature type="transmembrane region" description="Helical" evidence="1">
    <location>
        <begin position="255"/>
        <end position="275"/>
    </location>
</feature>
<feature type="domain" description="DUF6311" evidence="2">
    <location>
        <begin position="18"/>
        <end position="405"/>
    </location>
</feature>
<accession>A0A1L7N9C0</accession>
<dbReference type="Proteomes" id="UP000516786">
    <property type="component" value="Chromosome"/>
</dbReference>
<dbReference type="InterPro" id="IPR046278">
    <property type="entry name" value="DUF6311"/>
</dbReference>
<keyword evidence="1" id="KW-1133">Transmembrane helix</keyword>
<feature type="transmembrane region" description="Helical" evidence="1">
    <location>
        <begin position="364"/>
        <end position="381"/>
    </location>
</feature>
<feature type="transmembrane region" description="Helical" evidence="1">
    <location>
        <begin position="107"/>
        <end position="126"/>
    </location>
</feature>
<feature type="domain" description="DUF6311" evidence="3">
    <location>
        <begin position="432"/>
        <end position="537"/>
    </location>
</feature>
<dbReference type="Proteomes" id="UP000218731">
    <property type="component" value="Chromosome 1"/>
</dbReference>
<evidence type="ECO:0008006" key="8">
    <source>
        <dbReference type="Google" id="ProtNLM"/>
    </source>
</evidence>